<accession>A0A6J7LHW7</accession>
<name>A0A6J7LHW7_9ZZZZ</name>
<dbReference type="EMBL" id="CAEZXY010000005">
    <property type="protein sequence ID" value="CAB4695691.1"/>
    <property type="molecule type" value="Genomic_DNA"/>
</dbReference>
<evidence type="ECO:0000313" key="1">
    <source>
        <dbReference type="EMBL" id="CAB4695691.1"/>
    </source>
</evidence>
<protein>
    <submittedName>
        <fullName evidence="2">Unannotated protein</fullName>
    </submittedName>
</protein>
<reference evidence="2" key="1">
    <citation type="submission" date="2020-05" db="EMBL/GenBank/DDBJ databases">
        <authorList>
            <person name="Chiriac C."/>
            <person name="Salcher M."/>
            <person name="Ghai R."/>
            <person name="Kavagutti S V."/>
        </authorList>
    </citation>
    <scope>NUCLEOTIDE SEQUENCE</scope>
</reference>
<evidence type="ECO:0000313" key="2">
    <source>
        <dbReference type="EMBL" id="CAB4967205.1"/>
    </source>
</evidence>
<dbReference type="AlphaFoldDB" id="A0A6J7LHW7"/>
<organism evidence="2">
    <name type="scientific">freshwater metagenome</name>
    <dbReference type="NCBI Taxonomy" id="449393"/>
    <lineage>
        <taxon>unclassified sequences</taxon>
        <taxon>metagenomes</taxon>
        <taxon>ecological metagenomes</taxon>
    </lineage>
</organism>
<dbReference type="EMBL" id="CAFBNJ010000198">
    <property type="protein sequence ID" value="CAB4967205.1"/>
    <property type="molecule type" value="Genomic_DNA"/>
</dbReference>
<proteinExistence type="predicted"/>
<sequence length="53" mass="6017">MYRIGSRGFREHGVLGGKFRGDPAVYIFTTIKSHDDSKICATAFTYRCDDLDK</sequence>
<gene>
    <name evidence="1" type="ORF">UFOPK2624_00233</name>
    <name evidence="2" type="ORF">UFOPK3785_02115</name>
</gene>